<dbReference type="AlphaFoldDB" id="U1QWQ3"/>
<comment type="caution">
    <text evidence="3">The sequence shown here is derived from an EMBL/GenBank/DDBJ whole genome shotgun (WGS) entry which is preliminary data.</text>
</comment>
<accession>U1QWQ3</accession>
<organism evidence="3 4">
    <name type="scientific">Actinomyces johnsonii F0542</name>
    <dbReference type="NCBI Taxonomy" id="1321818"/>
    <lineage>
        <taxon>Bacteria</taxon>
        <taxon>Bacillati</taxon>
        <taxon>Actinomycetota</taxon>
        <taxon>Actinomycetes</taxon>
        <taxon>Actinomycetales</taxon>
        <taxon>Actinomycetaceae</taxon>
        <taxon>Actinomyces</taxon>
    </lineage>
</organism>
<proteinExistence type="inferred from homology"/>
<dbReference type="SUPFAM" id="SSF88697">
    <property type="entry name" value="PUA domain-like"/>
    <property type="match status" value="1"/>
</dbReference>
<dbReference type="HAMAP" id="MF_00771">
    <property type="entry name" value="UPF0310"/>
    <property type="match status" value="1"/>
</dbReference>
<dbReference type="InterPro" id="IPR015947">
    <property type="entry name" value="PUA-like_sf"/>
</dbReference>
<dbReference type="Proteomes" id="UP000016536">
    <property type="component" value="Unassembled WGS sequence"/>
</dbReference>
<dbReference type="NCBIfam" id="NF002616">
    <property type="entry name" value="PRK02268.1-2"/>
    <property type="match status" value="1"/>
</dbReference>
<keyword evidence="4" id="KW-1185">Reference proteome</keyword>
<feature type="domain" description="EVE" evidence="2">
    <location>
        <begin position="4"/>
        <end position="132"/>
    </location>
</feature>
<evidence type="ECO:0000313" key="4">
    <source>
        <dbReference type="Proteomes" id="UP000016536"/>
    </source>
</evidence>
<dbReference type="EMBL" id="AWSE01000004">
    <property type="protein sequence ID" value="ERH25914.1"/>
    <property type="molecule type" value="Genomic_DNA"/>
</dbReference>
<comment type="similarity">
    <text evidence="1">Belongs to the UPF0310 family.</text>
</comment>
<evidence type="ECO:0000259" key="2">
    <source>
        <dbReference type="Pfam" id="PF01878"/>
    </source>
</evidence>
<dbReference type="Pfam" id="PF01878">
    <property type="entry name" value="EVE"/>
    <property type="match status" value="1"/>
</dbReference>
<dbReference type="HOGENOM" id="CLU_117727_0_0_11"/>
<sequence length="143" mass="16248">MTSWLGVVSADHVQRALAEGVCQVCHGKAGPLKKMVAGDNFIYYSPRTRRDGGISLRSFTAAGTIADDEVYQYEMTPSFKPFRRRVSWDYSFHPVALTDIAGELELTAEANWGYSLRRGLIPLSDFDFERILLHGKRWQNARY</sequence>
<dbReference type="CDD" id="cd21132">
    <property type="entry name" value="EVE-like"/>
    <property type="match status" value="1"/>
</dbReference>
<name>U1QWQ3_9ACTO</name>
<dbReference type="RefSeq" id="WP_021609216.1">
    <property type="nucleotide sequence ID" value="NZ_KE951955.1"/>
</dbReference>
<evidence type="ECO:0000313" key="3">
    <source>
        <dbReference type="EMBL" id="ERH25914.1"/>
    </source>
</evidence>
<protein>
    <recommendedName>
        <fullName evidence="1">UPF0310 protein HMPREF1979_00063</fullName>
    </recommendedName>
</protein>
<gene>
    <name evidence="3" type="ORF">HMPREF1979_00063</name>
</gene>
<reference evidence="3 4" key="1">
    <citation type="submission" date="2013-08" db="EMBL/GenBank/DDBJ databases">
        <authorList>
            <person name="Weinstock G."/>
            <person name="Sodergren E."/>
            <person name="Wylie T."/>
            <person name="Fulton L."/>
            <person name="Fulton R."/>
            <person name="Fronick C."/>
            <person name="O'Laughlin M."/>
            <person name="Godfrey J."/>
            <person name="Miner T."/>
            <person name="Herter B."/>
            <person name="Appelbaum E."/>
            <person name="Cordes M."/>
            <person name="Lek S."/>
            <person name="Wollam A."/>
            <person name="Pepin K.H."/>
            <person name="Palsikar V.B."/>
            <person name="Mitreva M."/>
            <person name="Wilson R.K."/>
        </authorList>
    </citation>
    <scope>NUCLEOTIDE SEQUENCE [LARGE SCALE GENOMIC DNA]</scope>
    <source>
        <strain evidence="3 4">F0542</strain>
    </source>
</reference>
<dbReference type="InterPro" id="IPR002740">
    <property type="entry name" value="EVE_domain"/>
</dbReference>
<dbReference type="Gene3D" id="3.10.590.10">
    <property type="entry name" value="ph1033 like domains"/>
    <property type="match status" value="1"/>
</dbReference>
<evidence type="ECO:0000256" key="1">
    <source>
        <dbReference type="HAMAP-Rule" id="MF_00771"/>
    </source>
</evidence>
<dbReference type="InterPro" id="IPR022996">
    <property type="entry name" value="UPF0310"/>
</dbReference>